<gene>
    <name evidence="2" type="ORF">CWI81_05110</name>
</gene>
<comment type="caution">
    <text evidence="2">The sequence shown here is derived from an EMBL/GenBank/DDBJ whole genome shotgun (WGS) entry which is preliminary data.</text>
</comment>
<reference evidence="2 3" key="1">
    <citation type="journal article" date="2011" name="Front. Microbiol.">
        <title>Genomic signatures of strain selection and enhancement in Bacillus atrophaeus var. globigii, a historical biowarfare simulant.</title>
        <authorList>
            <person name="Gibbons H.S."/>
            <person name="Broomall S.M."/>
            <person name="McNew L.A."/>
            <person name="Daligault H."/>
            <person name="Chapman C."/>
            <person name="Bruce D."/>
            <person name="Karavis M."/>
            <person name="Krepps M."/>
            <person name="McGregor P.A."/>
            <person name="Hong C."/>
            <person name="Park K.H."/>
            <person name="Akmal A."/>
            <person name="Feldman A."/>
            <person name="Lin J.S."/>
            <person name="Chang W.E."/>
            <person name="Higgs B.W."/>
            <person name="Demirev P."/>
            <person name="Lindquist J."/>
            <person name="Liem A."/>
            <person name="Fochler E."/>
            <person name="Read T.D."/>
            <person name="Tapia R."/>
            <person name="Johnson S."/>
            <person name="Bishop-Lilly K.A."/>
            <person name="Detter C."/>
            <person name="Han C."/>
            <person name="Sozhamannan S."/>
            <person name="Rosenzweig C.N."/>
            <person name="Skowronski E.W."/>
        </authorList>
    </citation>
    <scope>NUCLEOTIDE SEQUENCE [LARGE SCALE GENOMIC DNA]</scope>
    <source>
        <strain evidence="2 3">CL-SP19</strain>
    </source>
</reference>
<dbReference type="SUPFAM" id="SSF55729">
    <property type="entry name" value="Acyl-CoA N-acyltransferases (Nat)"/>
    <property type="match status" value="1"/>
</dbReference>
<dbReference type="GO" id="GO:0016747">
    <property type="term" value="F:acyltransferase activity, transferring groups other than amino-acyl groups"/>
    <property type="evidence" value="ECO:0007669"/>
    <property type="project" value="InterPro"/>
</dbReference>
<protein>
    <submittedName>
        <fullName evidence="2">GNAT family N-acetyltransferase</fullName>
    </submittedName>
</protein>
<dbReference type="PROSITE" id="PS51186">
    <property type="entry name" value="GNAT"/>
    <property type="match status" value="1"/>
</dbReference>
<evidence type="ECO:0000313" key="2">
    <source>
        <dbReference type="EMBL" id="RUO77862.1"/>
    </source>
</evidence>
<dbReference type="CDD" id="cd04301">
    <property type="entry name" value="NAT_SF"/>
    <property type="match status" value="1"/>
</dbReference>
<sequence>MLKLILPTSKFEVSYRDYIDELGYEERYPFPLDFDHRNFAEMLARIERFRSGEAVPAGMVQSSTYWLIDNDQILGCSNIRHRLNQQIEHAGGHIGLSIRPSHRGKGLGKILLNMSLKKAQTLGIDDIHIHCYSNNHSSRAMIEACGGVLSSTVQDGDVVVCRYLIKLI</sequence>
<proteinExistence type="predicted"/>
<dbReference type="PANTHER" id="PTHR39173:SF1">
    <property type="entry name" value="ACETYLTRANSFERASE"/>
    <property type="match status" value="1"/>
</dbReference>
<keyword evidence="2" id="KW-0808">Transferase</keyword>
<keyword evidence="3" id="KW-1185">Reference proteome</keyword>
<evidence type="ECO:0000259" key="1">
    <source>
        <dbReference type="PROSITE" id="PS51186"/>
    </source>
</evidence>
<feature type="domain" description="N-acetyltransferase" evidence="1">
    <location>
        <begin position="13"/>
        <end position="168"/>
    </location>
</feature>
<dbReference type="AlphaFoldDB" id="A0A432ZKV9"/>
<dbReference type="EMBL" id="PIQF01000001">
    <property type="protein sequence ID" value="RUO77862.1"/>
    <property type="molecule type" value="Genomic_DNA"/>
</dbReference>
<dbReference type="Proteomes" id="UP000287908">
    <property type="component" value="Unassembled WGS sequence"/>
</dbReference>
<dbReference type="PANTHER" id="PTHR39173">
    <property type="entry name" value="ACETYLTRANSFERASE"/>
    <property type="match status" value="1"/>
</dbReference>
<dbReference type="Gene3D" id="3.40.630.30">
    <property type="match status" value="1"/>
</dbReference>
<dbReference type="InterPro" id="IPR016181">
    <property type="entry name" value="Acyl_CoA_acyltransferase"/>
</dbReference>
<name>A0A432ZKV9_9GAMM</name>
<organism evidence="2 3">
    <name type="scientific">Idiomarina seosinensis</name>
    <dbReference type="NCBI Taxonomy" id="281739"/>
    <lineage>
        <taxon>Bacteria</taxon>
        <taxon>Pseudomonadati</taxon>
        <taxon>Pseudomonadota</taxon>
        <taxon>Gammaproteobacteria</taxon>
        <taxon>Alteromonadales</taxon>
        <taxon>Idiomarinaceae</taxon>
        <taxon>Idiomarina</taxon>
    </lineage>
</organism>
<dbReference type="Pfam" id="PF00583">
    <property type="entry name" value="Acetyltransf_1"/>
    <property type="match status" value="1"/>
</dbReference>
<evidence type="ECO:0000313" key="3">
    <source>
        <dbReference type="Proteomes" id="UP000287908"/>
    </source>
</evidence>
<dbReference type="InterPro" id="IPR000182">
    <property type="entry name" value="GNAT_dom"/>
</dbReference>
<dbReference type="OrthoDB" id="9797989at2"/>
<accession>A0A432ZKV9</accession>
<dbReference type="RefSeq" id="WP_126784200.1">
    <property type="nucleotide sequence ID" value="NZ_PIQF01000001.1"/>
</dbReference>